<feature type="transmembrane region" description="Helical" evidence="7">
    <location>
        <begin position="501"/>
        <end position="524"/>
    </location>
</feature>
<organism evidence="9 10">
    <name type="scientific">Aquifex aeolicus</name>
    <dbReference type="NCBI Taxonomy" id="63363"/>
    <lineage>
        <taxon>Bacteria</taxon>
        <taxon>Pseudomonadati</taxon>
        <taxon>Aquificota</taxon>
        <taxon>Aquificia</taxon>
        <taxon>Aquificales</taxon>
        <taxon>Aquificaceae</taxon>
        <taxon>Aquifex</taxon>
    </lineage>
</organism>
<dbReference type="PANTHER" id="PTHR30252:SF0">
    <property type="entry name" value="PEPTIDE TRANSPORTER CSTA"/>
    <property type="match status" value="1"/>
</dbReference>
<comment type="subcellular location">
    <subcellularLocation>
        <location evidence="1">Cell membrane</location>
        <topology evidence="1">Multi-pass membrane protein</topology>
    </subcellularLocation>
</comment>
<feature type="transmembrane region" description="Helical" evidence="7">
    <location>
        <begin position="188"/>
        <end position="206"/>
    </location>
</feature>
<feature type="transmembrane region" description="Helical" evidence="7">
    <location>
        <begin position="62"/>
        <end position="81"/>
    </location>
</feature>
<feature type="transmembrane region" description="Helical" evidence="7">
    <location>
        <begin position="340"/>
        <end position="367"/>
    </location>
</feature>
<evidence type="ECO:0000256" key="4">
    <source>
        <dbReference type="ARBA" id="ARBA00022692"/>
    </source>
</evidence>
<comment type="similarity">
    <text evidence="2">Belongs to the peptide transporter carbon starvation (CstA) (TC 2.A.114) family.</text>
</comment>
<dbReference type="Pfam" id="PF02554">
    <property type="entry name" value="CstA"/>
    <property type="match status" value="2"/>
</dbReference>
<feature type="transmembrane region" description="Helical" evidence="7">
    <location>
        <begin position="306"/>
        <end position="328"/>
    </location>
</feature>
<evidence type="ECO:0000256" key="3">
    <source>
        <dbReference type="ARBA" id="ARBA00022475"/>
    </source>
</evidence>
<feature type="transmembrane region" description="Helical" evidence="7">
    <location>
        <begin position="87"/>
        <end position="110"/>
    </location>
</feature>
<dbReference type="InterPro" id="IPR003706">
    <property type="entry name" value="CstA_N"/>
</dbReference>
<sequence>MNTTLLIAFGILALWLGYKIYGSLIERRIAQPDDSRPTPAHEKFDGLDYVPANKWVLLGHHFASIAGAGPIIGPVLAASLYGWLPAYLWIIFGGIFMGAVHDYLSLVASVKEKGASIVKIAEKGISPLAKNMFSIFLFVALSLVVGVFAVVTAKTFIKQPELVLPSFGLILVAIFVGTLIYRFRFNVWLAALIGFFSLLFLLWLGYKIPVTIGVEYKPDHDYWFSLTLPSFGLSPFAAWTLLLLGYAFVASVTPVWILLQPRDFLATFQLIFGLTLGILGALFAGAMLKAPALAGLHLTDKPLWPFMFVIIACGAISGFHSLVASGTTSKQLDKESDAKLVGFGGMLLESLLALVALLSVTAGLYWLSKPQWVEGFVFQELLKQSPILAFGYGYGELVSQGLPFIAFAVASFFGMMMLNAFVMTTLDSASRINRLIFTDLTGIKNKYIASLAGILIGAFFALTNAWTIIWPVFGSANQLIAALTLIVLTAYLIGVRKPTKYTLIPALFMSVTTLSILLFQTVSFLINGKYILSLVSLILFLLAAAIAREAYKVFAGYYSLPEIRIPNHLKALLLLLLLAGVTFLVATFWVSSL</sequence>
<keyword evidence="6 7" id="KW-0472">Membrane</keyword>
<accession>A0A9D1CF68</accession>
<feature type="transmembrane region" description="Helical" evidence="7">
    <location>
        <begin position="571"/>
        <end position="590"/>
    </location>
</feature>
<protein>
    <submittedName>
        <fullName evidence="9">Carbon starvation protein A</fullName>
    </submittedName>
</protein>
<evidence type="ECO:0000256" key="5">
    <source>
        <dbReference type="ARBA" id="ARBA00022989"/>
    </source>
</evidence>
<evidence type="ECO:0000256" key="2">
    <source>
        <dbReference type="ARBA" id="ARBA00007755"/>
    </source>
</evidence>
<dbReference type="GO" id="GO:0005886">
    <property type="term" value="C:plasma membrane"/>
    <property type="evidence" value="ECO:0007669"/>
    <property type="project" value="UniProtKB-SubCell"/>
</dbReference>
<feature type="transmembrane region" description="Helical" evidence="7">
    <location>
        <begin position="475"/>
        <end position="494"/>
    </location>
</feature>
<evidence type="ECO:0000259" key="8">
    <source>
        <dbReference type="Pfam" id="PF02554"/>
    </source>
</evidence>
<feature type="transmembrane region" description="Helical" evidence="7">
    <location>
        <begin position="131"/>
        <end position="151"/>
    </location>
</feature>
<keyword evidence="4 7" id="KW-0812">Transmembrane</keyword>
<proteinExistence type="inferred from homology"/>
<keyword evidence="3" id="KW-1003">Cell membrane</keyword>
<feature type="transmembrane region" description="Helical" evidence="7">
    <location>
        <begin position="6"/>
        <end position="25"/>
    </location>
</feature>
<evidence type="ECO:0000313" key="10">
    <source>
        <dbReference type="Proteomes" id="UP000606463"/>
    </source>
</evidence>
<dbReference type="EMBL" id="DQVE01000003">
    <property type="protein sequence ID" value="HIP97822.1"/>
    <property type="molecule type" value="Genomic_DNA"/>
</dbReference>
<feature type="domain" description="CstA N-terminal" evidence="8">
    <location>
        <begin position="3"/>
        <end position="361"/>
    </location>
</feature>
<feature type="transmembrane region" description="Helical" evidence="7">
    <location>
        <begin position="530"/>
        <end position="551"/>
    </location>
</feature>
<feature type="transmembrane region" description="Helical" evidence="7">
    <location>
        <begin position="404"/>
        <end position="426"/>
    </location>
</feature>
<reference evidence="9" key="1">
    <citation type="journal article" date="2020" name="ISME J.">
        <title>Gammaproteobacteria mediating utilization of methyl-, sulfur- and petroleum organic compounds in deep ocean hydrothermal plumes.</title>
        <authorList>
            <person name="Zhou Z."/>
            <person name="Liu Y."/>
            <person name="Pan J."/>
            <person name="Cron B.R."/>
            <person name="Toner B.M."/>
            <person name="Anantharaman K."/>
            <person name="Breier J.A."/>
            <person name="Dick G.J."/>
            <person name="Li M."/>
        </authorList>
    </citation>
    <scope>NUCLEOTIDE SEQUENCE</scope>
    <source>
        <strain evidence="9">SZUA-1501</strain>
    </source>
</reference>
<keyword evidence="5 7" id="KW-1133">Transmembrane helix</keyword>
<name>A0A9D1CF68_AQUAO</name>
<gene>
    <name evidence="9" type="ORF">EYH37_00415</name>
</gene>
<feature type="domain" description="CstA N-terminal" evidence="8">
    <location>
        <begin position="383"/>
        <end position="515"/>
    </location>
</feature>
<evidence type="ECO:0000256" key="6">
    <source>
        <dbReference type="ARBA" id="ARBA00023136"/>
    </source>
</evidence>
<comment type="caution">
    <text evidence="9">The sequence shown here is derived from an EMBL/GenBank/DDBJ whole genome shotgun (WGS) entry which is preliminary data.</text>
</comment>
<evidence type="ECO:0000256" key="7">
    <source>
        <dbReference type="SAM" id="Phobius"/>
    </source>
</evidence>
<evidence type="ECO:0000256" key="1">
    <source>
        <dbReference type="ARBA" id="ARBA00004651"/>
    </source>
</evidence>
<dbReference type="InterPro" id="IPR051605">
    <property type="entry name" value="CstA"/>
</dbReference>
<feature type="transmembrane region" description="Helical" evidence="7">
    <location>
        <begin position="236"/>
        <end position="259"/>
    </location>
</feature>
<feature type="transmembrane region" description="Helical" evidence="7">
    <location>
        <begin position="447"/>
        <end position="469"/>
    </location>
</feature>
<dbReference type="PANTHER" id="PTHR30252">
    <property type="entry name" value="INNER MEMBRANE PEPTIDE TRANSPORTER"/>
    <property type="match status" value="1"/>
</dbReference>
<dbReference type="AlphaFoldDB" id="A0A9D1CF68"/>
<feature type="transmembrane region" description="Helical" evidence="7">
    <location>
        <begin position="163"/>
        <end position="181"/>
    </location>
</feature>
<dbReference type="GO" id="GO:0009267">
    <property type="term" value="P:cellular response to starvation"/>
    <property type="evidence" value="ECO:0007669"/>
    <property type="project" value="InterPro"/>
</dbReference>
<evidence type="ECO:0000313" key="9">
    <source>
        <dbReference type="EMBL" id="HIP97822.1"/>
    </source>
</evidence>
<feature type="transmembrane region" description="Helical" evidence="7">
    <location>
        <begin position="266"/>
        <end position="286"/>
    </location>
</feature>
<dbReference type="Proteomes" id="UP000606463">
    <property type="component" value="Unassembled WGS sequence"/>
</dbReference>